<gene>
    <name evidence="3" type="ORF">ACFYTF_16230</name>
</gene>
<dbReference type="Proteomes" id="UP001601444">
    <property type="component" value="Unassembled WGS sequence"/>
</dbReference>
<dbReference type="EMBL" id="JBIAMX010000009">
    <property type="protein sequence ID" value="MFF0544379.1"/>
    <property type="molecule type" value="Genomic_DNA"/>
</dbReference>
<evidence type="ECO:0000259" key="2">
    <source>
        <dbReference type="Pfam" id="PF13360"/>
    </source>
</evidence>
<sequence length="458" mass="49107">MRRSAAIGVVVAVLSVFASACGTEQSGYATPASTSWSAAPTTTTSTINRPAAWSTEFDVGAGEVAVVGDVVITPRETSFIALDRSSGRERWRRDQKVTGGARFEYRISGELVVVSERRAAASDPTLFEVIEVATGRTLWQASTNYLNVYGDAVYRTDCTAMGTPQVQCTTMRHEIGDGKASWPHPASGTLGHDVIGTWHQQAPPEPEYLPVWLGPTTAGPKDRPWASIATATGHVLPGRGGHHAWYTFSVGELLVNTDHDRNEYLCEIGLEAIDGSTGTRQWSASVYGGRRKANDCKKALGASELSQMIGSGSKIAASTADGTPQLFDLATGSTIWTAADRGTPLDGDDRSLLVSEFADQGGFSLLDFATGQKKWSVPDPGFAPYPNQRTIFLTGNRVVVGGRMASGEFAGRPTTIIYDRETGREIERYVGQVQGAGPDWLALLANDDNGADELQFHR</sequence>
<feature type="domain" description="Pyrrolo-quinoline quinone repeat" evidence="2">
    <location>
        <begin position="52"/>
        <end position="144"/>
    </location>
</feature>
<dbReference type="SMART" id="SM00564">
    <property type="entry name" value="PQQ"/>
    <property type="match status" value="3"/>
</dbReference>
<feature type="chain" id="PRO_5047306386" evidence="1">
    <location>
        <begin position="21"/>
        <end position="458"/>
    </location>
</feature>
<comment type="caution">
    <text evidence="3">The sequence shown here is derived from an EMBL/GenBank/DDBJ whole genome shotgun (WGS) entry which is preliminary data.</text>
</comment>
<name>A0ABW6PPU7_9NOCA</name>
<accession>A0ABW6PPU7</accession>
<evidence type="ECO:0000313" key="3">
    <source>
        <dbReference type="EMBL" id="MFF0544379.1"/>
    </source>
</evidence>
<dbReference type="RefSeq" id="WP_387700945.1">
    <property type="nucleotide sequence ID" value="NZ_JBIAMX010000009.1"/>
</dbReference>
<dbReference type="InterPro" id="IPR011047">
    <property type="entry name" value="Quinoprotein_ADH-like_sf"/>
</dbReference>
<feature type="domain" description="Pyrrolo-quinoline quinone repeat" evidence="2">
    <location>
        <begin position="270"/>
        <end position="376"/>
    </location>
</feature>
<dbReference type="InterPro" id="IPR015943">
    <property type="entry name" value="WD40/YVTN_repeat-like_dom_sf"/>
</dbReference>
<keyword evidence="4" id="KW-1185">Reference proteome</keyword>
<dbReference type="SUPFAM" id="SSF50998">
    <property type="entry name" value="Quinoprotein alcohol dehydrogenase-like"/>
    <property type="match status" value="2"/>
</dbReference>
<reference evidence="3 4" key="1">
    <citation type="submission" date="2024-10" db="EMBL/GenBank/DDBJ databases">
        <title>The Natural Products Discovery Center: Release of the First 8490 Sequenced Strains for Exploring Actinobacteria Biosynthetic Diversity.</title>
        <authorList>
            <person name="Kalkreuter E."/>
            <person name="Kautsar S.A."/>
            <person name="Yang D."/>
            <person name="Bader C.D."/>
            <person name="Teijaro C.N."/>
            <person name="Fluegel L."/>
            <person name="Davis C.M."/>
            <person name="Simpson J.R."/>
            <person name="Lauterbach L."/>
            <person name="Steele A.D."/>
            <person name="Gui C."/>
            <person name="Meng S."/>
            <person name="Li G."/>
            <person name="Viehrig K."/>
            <person name="Ye F."/>
            <person name="Su P."/>
            <person name="Kiefer A.F."/>
            <person name="Nichols A."/>
            <person name="Cepeda A.J."/>
            <person name="Yan W."/>
            <person name="Fan B."/>
            <person name="Jiang Y."/>
            <person name="Adhikari A."/>
            <person name="Zheng C.-J."/>
            <person name="Schuster L."/>
            <person name="Cowan T.M."/>
            <person name="Smanski M.J."/>
            <person name="Chevrette M.G."/>
            <person name="De Carvalho L.P.S."/>
            <person name="Shen B."/>
        </authorList>
    </citation>
    <scope>NUCLEOTIDE SEQUENCE [LARGE SCALE GENOMIC DNA]</scope>
    <source>
        <strain evidence="3 4">NPDC004045</strain>
    </source>
</reference>
<dbReference type="Pfam" id="PF13360">
    <property type="entry name" value="PQQ_2"/>
    <property type="match status" value="2"/>
</dbReference>
<dbReference type="InterPro" id="IPR018391">
    <property type="entry name" value="PQQ_b-propeller_rpt"/>
</dbReference>
<evidence type="ECO:0000313" key="4">
    <source>
        <dbReference type="Proteomes" id="UP001601444"/>
    </source>
</evidence>
<feature type="signal peptide" evidence="1">
    <location>
        <begin position="1"/>
        <end position="20"/>
    </location>
</feature>
<keyword evidence="1" id="KW-0732">Signal</keyword>
<dbReference type="Gene3D" id="2.130.10.10">
    <property type="entry name" value="YVTN repeat-like/Quinoprotein amine dehydrogenase"/>
    <property type="match status" value="2"/>
</dbReference>
<dbReference type="InterPro" id="IPR002372">
    <property type="entry name" value="PQQ_rpt_dom"/>
</dbReference>
<evidence type="ECO:0000256" key="1">
    <source>
        <dbReference type="SAM" id="SignalP"/>
    </source>
</evidence>
<organism evidence="3 4">
    <name type="scientific">Nocardia thailandica</name>
    <dbReference type="NCBI Taxonomy" id="257275"/>
    <lineage>
        <taxon>Bacteria</taxon>
        <taxon>Bacillati</taxon>
        <taxon>Actinomycetota</taxon>
        <taxon>Actinomycetes</taxon>
        <taxon>Mycobacteriales</taxon>
        <taxon>Nocardiaceae</taxon>
        <taxon>Nocardia</taxon>
    </lineage>
</organism>
<protein>
    <submittedName>
        <fullName evidence="3">PQQ-binding-like beta-propeller repeat protein</fullName>
    </submittedName>
</protein>
<dbReference type="PROSITE" id="PS51257">
    <property type="entry name" value="PROKAR_LIPOPROTEIN"/>
    <property type="match status" value="1"/>
</dbReference>
<proteinExistence type="predicted"/>